<sequence>MSIATSSWLAVYVKVYLWPNKLYPFGDNRCGVRVALTKPLNSRRDYFCCPVEKEKTKCQQFVKCCDQFVYEIIVSRSRKDHGIASSSSASSAPEVGETVTAKADFGTQMEIIKRDTKHMNKMLDVRIFW</sequence>
<reference evidence="1 2" key="1">
    <citation type="submission" date="2024-11" db="EMBL/GenBank/DDBJ databases">
        <title>A near-complete genome assembly of Cinchona calisaya.</title>
        <authorList>
            <person name="Lian D.C."/>
            <person name="Zhao X.W."/>
            <person name="Wei L."/>
        </authorList>
    </citation>
    <scope>NUCLEOTIDE SEQUENCE [LARGE SCALE GENOMIC DNA]</scope>
    <source>
        <tissue evidence="1">Nenye</tissue>
    </source>
</reference>
<evidence type="ECO:0000313" key="1">
    <source>
        <dbReference type="EMBL" id="KAL3510540.1"/>
    </source>
</evidence>
<evidence type="ECO:0000313" key="2">
    <source>
        <dbReference type="Proteomes" id="UP001630127"/>
    </source>
</evidence>
<name>A0ABD2YWQ3_9GENT</name>
<gene>
    <name evidence="1" type="ORF">ACH5RR_029941</name>
</gene>
<organism evidence="1 2">
    <name type="scientific">Cinchona calisaya</name>
    <dbReference type="NCBI Taxonomy" id="153742"/>
    <lineage>
        <taxon>Eukaryota</taxon>
        <taxon>Viridiplantae</taxon>
        <taxon>Streptophyta</taxon>
        <taxon>Embryophyta</taxon>
        <taxon>Tracheophyta</taxon>
        <taxon>Spermatophyta</taxon>
        <taxon>Magnoliopsida</taxon>
        <taxon>eudicotyledons</taxon>
        <taxon>Gunneridae</taxon>
        <taxon>Pentapetalae</taxon>
        <taxon>asterids</taxon>
        <taxon>lamiids</taxon>
        <taxon>Gentianales</taxon>
        <taxon>Rubiaceae</taxon>
        <taxon>Cinchonoideae</taxon>
        <taxon>Cinchoneae</taxon>
        <taxon>Cinchona</taxon>
    </lineage>
</organism>
<dbReference type="Proteomes" id="UP001630127">
    <property type="component" value="Unassembled WGS sequence"/>
</dbReference>
<protein>
    <submittedName>
        <fullName evidence="1">Uncharacterized protein</fullName>
    </submittedName>
</protein>
<dbReference type="EMBL" id="JBJUIK010000012">
    <property type="protein sequence ID" value="KAL3510540.1"/>
    <property type="molecule type" value="Genomic_DNA"/>
</dbReference>
<keyword evidence="2" id="KW-1185">Reference proteome</keyword>
<dbReference type="AlphaFoldDB" id="A0ABD2YWQ3"/>
<proteinExistence type="predicted"/>
<comment type="caution">
    <text evidence="1">The sequence shown here is derived from an EMBL/GenBank/DDBJ whole genome shotgun (WGS) entry which is preliminary data.</text>
</comment>
<accession>A0ABD2YWQ3</accession>